<keyword evidence="5" id="KW-1185">Reference proteome</keyword>
<feature type="signal peptide" evidence="2">
    <location>
        <begin position="1"/>
        <end position="19"/>
    </location>
</feature>
<dbReference type="RefSeq" id="WP_132245655.1">
    <property type="nucleotide sequence ID" value="NZ_SLZU01000009.1"/>
</dbReference>
<reference evidence="4 5" key="1">
    <citation type="submission" date="2019-03" db="EMBL/GenBank/DDBJ databases">
        <title>Genomic Encyclopedia of Type Strains, Phase IV (KMG-IV): sequencing the most valuable type-strain genomes for metagenomic binning, comparative biology and taxonomic classification.</title>
        <authorList>
            <person name="Goeker M."/>
        </authorList>
    </citation>
    <scope>NUCLEOTIDE SEQUENCE [LARGE SCALE GENOMIC DNA]</scope>
    <source>
        <strain evidence="4 5">DSM 104836</strain>
    </source>
</reference>
<feature type="domain" description="Transglycosylase SLT" evidence="3">
    <location>
        <begin position="114"/>
        <end position="182"/>
    </location>
</feature>
<dbReference type="InterPro" id="IPR023346">
    <property type="entry name" value="Lysozyme-like_dom_sf"/>
</dbReference>
<evidence type="ECO:0000256" key="1">
    <source>
        <dbReference type="ARBA" id="ARBA00009387"/>
    </source>
</evidence>
<dbReference type="OrthoDB" id="5763339at2"/>
<sequence>MFRCLCTILLLVMPLCAFAQSVAPLPGKAQPRPIARSEAKIPEVSVFAPQRSLRPQPRLDRLPDARWGHVGKGDTWSRAALAALSSHAEPLAETVPADVGDWCPGYPRASLQDRRAFWVGFLSALAKHESTYRPDAVGGGGRWYGLLQILPATARGYGCKAQTGAALKSGPMNLSCGLRIMTRTVRRDGVISRGMRGVAADWGPLHSSRKRNDMVSWLRKQSYCQRSVPPVRPVLRPLNLASH</sequence>
<dbReference type="InterPro" id="IPR008258">
    <property type="entry name" value="Transglycosylase_SLT_dom_1"/>
</dbReference>
<evidence type="ECO:0000313" key="5">
    <source>
        <dbReference type="Proteomes" id="UP000295696"/>
    </source>
</evidence>
<accession>A0A4R3J9P8</accession>
<feature type="chain" id="PRO_5020474854" evidence="2">
    <location>
        <begin position="20"/>
        <end position="243"/>
    </location>
</feature>
<protein>
    <submittedName>
        <fullName evidence="4">Transglycosylase-like protein with SLT domain</fullName>
    </submittedName>
</protein>
<comment type="similarity">
    <text evidence="1">Belongs to the virb1 family.</text>
</comment>
<evidence type="ECO:0000256" key="2">
    <source>
        <dbReference type="SAM" id="SignalP"/>
    </source>
</evidence>
<dbReference type="Gene3D" id="1.10.530.10">
    <property type="match status" value="1"/>
</dbReference>
<dbReference type="SUPFAM" id="SSF53955">
    <property type="entry name" value="Lysozyme-like"/>
    <property type="match status" value="1"/>
</dbReference>
<dbReference type="Pfam" id="PF01464">
    <property type="entry name" value="SLT"/>
    <property type="match status" value="1"/>
</dbReference>
<gene>
    <name evidence="4" type="ORF">EDD52_10952</name>
</gene>
<name>A0A4R3J9P8_9RHOB</name>
<keyword evidence="2" id="KW-0732">Signal</keyword>
<evidence type="ECO:0000259" key="3">
    <source>
        <dbReference type="Pfam" id="PF01464"/>
    </source>
</evidence>
<dbReference type="EMBL" id="SLZU01000009">
    <property type="protein sequence ID" value="TCS62312.1"/>
    <property type="molecule type" value="Genomic_DNA"/>
</dbReference>
<proteinExistence type="inferred from homology"/>
<comment type="caution">
    <text evidence="4">The sequence shown here is derived from an EMBL/GenBank/DDBJ whole genome shotgun (WGS) entry which is preliminary data.</text>
</comment>
<dbReference type="Proteomes" id="UP000295696">
    <property type="component" value="Unassembled WGS sequence"/>
</dbReference>
<evidence type="ECO:0000313" key="4">
    <source>
        <dbReference type="EMBL" id="TCS62312.1"/>
    </source>
</evidence>
<organism evidence="4 5">
    <name type="scientific">Primorskyibacter sedentarius</name>
    <dbReference type="NCBI Taxonomy" id="745311"/>
    <lineage>
        <taxon>Bacteria</taxon>
        <taxon>Pseudomonadati</taxon>
        <taxon>Pseudomonadota</taxon>
        <taxon>Alphaproteobacteria</taxon>
        <taxon>Rhodobacterales</taxon>
        <taxon>Roseobacteraceae</taxon>
        <taxon>Primorskyibacter</taxon>
    </lineage>
</organism>
<dbReference type="AlphaFoldDB" id="A0A4R3J9P8"/>